<dbReference type="Pfam" id="PF00072">
    <property type="entry name" value="Response_reg"/>
    <property type="match status" value="1"/>
</dbReference>
<keyword evidence="5" id="KW-1185">Reference proteome</keyword>
<dbReference type="SUPFAM" id="SSF52172">
    <property type="entry name" value="CheY-like"/>
    <property type="match status" value="1"/>
</dbReference>
<dbReference type="PROSITE" id="PS50110">
    <property type="entry name" value="RESPONSE_REGULATORY"/>
    <property type="match status" value="1"/>
</dbReference>
<dbReference type="InterPro" id="IPR001789">
    <property type="entry name" value="Sig_transdc_resp-reg_receiver"/>
</dbReference>
<protein>
    <submittedName>
        <fullName evidence="4">Response regulator receiver domain-containing protein</fullName>
    </submittedName>
</protein>
<dbReference type="InterPro" id="IPR011006">
    <property type="entry name" value="CheY-like_superfamily"/>
</dbReference>
<dbReference type="EMBL" id="VFPH01000001">
    <property type="protein sequence ID" value="TQM46018.1"/>
    <property type="molecule type" value="Genomic_DNA"/>
</dbReference>
<keyword evidence="1 2" id="KW-0597">Phosphoprotein</keyword>
<dbReference type="AlphaFoldDB" id="A0A543GIV6"/>
<dbReference type="InterPro" id="IPR058245">
    <property type="entry name" value="NreC/VraR/RcsB-like_REC"/>
</dbReference>
<sequence>MSAERRGDPVAGRVRCLIVDDDERFLAAAQGYLTNGGVDVVGTATNQADALRQADSLQPDVVLVDIMLGDESGFVLALRLVESLPELDGRVMLISTHDEDDFADLIAESPAVGFIPKISLSVRTIHNLLA</sequence>
<reference evidence="4 5" key="1">
    <citation type="submission" date="2019-06" db="EMBL/GenBank/DDBJ databases">
        <title>Sequencing the genomes of 1000 actinobacteria strains.</title>
        <authorList>
            <person name="Klenk H.-P."/>
        </authorList>
    </citation>
    <scope>NUCLEOTIDE SEQUENCE [LARGE SCALE GENOMIC DNA]</scope>
    <source>
        <strain evidence="4 5">DSM 45511</strain>
    </source>
</reference>
<proteinExistence type="predicted"/>
<dbReference type="CDD" id="cd17535">
    <property type="entry name" value="REC_NarL-like"/>
    <property type="match status" value="1"/>
</dbReference>
<evidence type="ECO:0000313" key="5">
    <source>
        <dbReference type="Proteomes" id="UP000319818"/>
    </source>
</evidence>
<accession>A0A543GIV6</accession>
<evidence type="ECO:0000313" key="4">
    <source>
        <dbReference type="EMBL" id="TQM46018.1"/>
    </source>
</evidence>
<organism evidence="4 5">
    <name type="scientific">Pseudonocardia cypriaca</name>
    <dbReference type="NCBI Taxonomy" id="882449"/>
    <lineage>
        <taxon>Bacteria</taxon>
        <taxon>Bacillati</taxon>
        <taxon>Actinomycetota</taxon>
        <taxon>Actinomycetes</taxon>
        <taxon>Pseudonocardiales</taxon>
        <taxon>Pseudonocardiaceae</taxon>
        <taxon>Pseudonocardia</taxon>
    </lineage>
</organism>
<dbReference type="PANTHER" id="PTHR44591">
    <property type="entry name" value="STRESS RESPONSE REGULATOR PROTEIN 1"/>
    <property type="match status" value="1"/>
</dbReference>
<gene>
    <name evidence="4" type="ORF">FB388_3422</name>
</gene>
<evidence type="ECO:0000256" key="1">
    <source>
        <dbReference type="ARBA" id="ARBA00022553"/>
    </source>
</evidence>
<dbReference type="InterPro" id="IPR050595">
    <property type="entry name" value="Bact_response_regulator"/>
</dbReference>
<dbReference type="Proteomes" id="UP000319818">
    <property type="component" value="Unassembled WGS sequence"/>
</dbReference>
<evidence type="ECO:0000259" key="3">
    <source>
        <dbReference type="PROSITE" id="PS50110"/>
    </source>
</evidence>
<dbReference type="SMART" id="SM00448">
    <property type="entry name" value="REC"/>
    <property type="match status" value="1"/>
</dbReference>
<dbReference type="GO" id="GO:0000160">
    <property type="term" value="P:phosphorelay signal transduction system"/>
    <property type="evidence" value="ECO:0007669"/>
    <property type="project" value="InterPro"/>
</dbReference>
<feature type="modified residue" description="4-aspartylphosphate" evidence="2">
    <location>
        <position position="65"/>
    </location>
</feature>
<comment type="caution">
    <text evidence="4">The sequence shown here is derived from an EMBL/GenBank/DDBJ whole genome shotgun (WGS) entry which is preliminary data.</text>
</comment>
<name>A0A543GIV6_9PSEU</name>
<dbReference type="Gene3D" id="3.40.50.2300">
    <property type="match status" value="1"/>
</dbReference>
<dbReference type="PANTHER" id="PTHR44591:SF3">
    <property type="entry name" value="RESPONSE REGULATORY DOMAIN-CONTAINING PROTEIN"/>
    <property type="match status" value="1"/>
</dbReference>
<evidence type="ECO:0000256" key="2">
    <source>
        <dbReference type="PROSITE-ProRule" id="PRU00169"/>
    </source>
</evidence>
<feature type="domain" description="Response regulatory" evidence="3">
    <location>
        <begin position="15"/>
        <end position="130"/>
    </location>
</feature>